<dbReference type="PANTHER" id="PTHR47772">
    <property type="entry name" value="ZINC FINGER PROTEIN 200"/>
    <property type="match status" value="1"/>
</dbReference>
<evidence type="ECO:0000256" key="5">
    <source>
        <dbReference type="ARBA" id="ARBA00022833"/>
    </source>
</evidence>
<keyword evidence="8" id="KW-0539">Nucleus</keyword>
<feature type="region of interest" description="Disordered" evidence="10">
    <location>
        <begin position="417"/>
        <end position="438"/>
    </location>
</feature>
<feature type="compositionally biased region" description="Polar residues" evidence="10">
    <location>
        <begin position="418"/>
        <end position="427"/>
    </location>
</feature>
<dbReference type="InterPro" id="IPR036236">
    <property type="entry name" value="Znf_C2H2_sf"/>
</dbReference>
<gene>
    <name evidence="12" type="ORF">MN116_006096</name>
</gene>
<evidence type="ECO:0000259" key="11">
    <source>
        <dbReference type="PROSITE" id="PS50157"/>
    </source>
</evidence>
<keyword evidence="4 9" id="KW-0863">Zinc-finger</keyword>
<keyword evidence="2" id="KW-0479">Metal-binding</keyword>
<evidence type="ECO:0000313" key="12">
    <source>
        <dbReference type="EMBL" id="KAK4470553.1"/>
    </source>
</evidence>
<organism evidence="12 13">
    <name type="scientific">Schistosoma mekongi</name>
    <name type="common">Parasitic worm</name>
    <dbReference type="NCBI Taxonomy" id="38744"/>
    <lineage>
        <taxon>Eukaryota</taxon>
        <taxon>Metazoa</taxon>
        <taxon>Spiralia</taxon>
        <taxon>Lophotrochozoa</taxon>
        <taxon>Platyhelminthes</taxon>
        <taxon>Trematoda</taxon>
        <taxon>Digenea</taxon>
        <taxon>Strigeidida</taxon>
        <taxon>Schistosomatoidea</taxon>
        <taxon>Schistosomatidae</taxon>
        <taxon>Schistosoma</taxon>
    </lineage>
</organism>
<evidence type="ECO:0000256" key="3">
    <source>
        <dbReference type="ARBA" id="ARBA00022737"/>
    </source>
</evidence>
<dbReference type="PROSITE" id="PS00028">
    <property type="entry name" value="ZINC_FINGER_C2H2_1"/>
    <property type="match status" value="2"/>
</dbReference>
<comment type="subcellular location">
    <subcellularLocation>
        <location evidence="1">Nucleus</location>
    </subcellularLocation>
</comment>
<dbReference type="GO" id="GO:0005634">
    <property type="term" value="C:nucleus"/>
    <property type="evidence" value="ECO:0007669"/>
    <property type="project" value="UniProtKB-SubCell"/>
</dbReference>
<keyword evidence="6" id="KW-0805">Transcription regulation</keyword>
<evidence type="ECO:0000256" key="8">
    <source>
        <dbReference type="ARBA" id="ARBA00023242"/>
    </source>
</evidence>
<evidence type="ECO:0000256" key="1">
    <source>
        <dbReference type="ARBA" id="ARBA00004123"/>
    </source>
</evidence>
<dbReference type="PANTHER" id="PTHR47772:SF13">
    <property type="entry name" value="GASTRULA ZINC FINGER PROTEIN XLCGF49.1-LIKE-RELATED"/>
    <property type="match status" value="1"/>
</dbReference>
<proteinExistence type="predicted"/>
<dbReference type="PROSITE" id="PS50157">
    <property type="entry name" value="ZINC_FINGER_C2H2_2"/>
    <property type="match status" value="2"/>
</dbReference>
<evidence type="ECO:0000256" key="6">
    <source>
        <dbReference type="ARBA" id="ARBA00023015"/>
    </source>
</evidence>
<dbReference type="SUPFAM" id="SSF57667">
    <property type="entry name" value="beta-beta-alpha zinc fingers"/>
    <property type="match status" value="1"/>
</dbReference>
<keyword evidence="5" id="KW-0862">Zinc</keyword>
<reference evidence="12" key="1">
    <citation type="submission" date="2022-04" db="EMBL/GenBank/DDBJ databases">
        <authorList>
            <person name="Xu L."/>
            <person name="Lv Z."/>
        </authorList>
    </citation>
    <scope>NUCLEOTIDE SEQUENCE</scope>
    <source>
        <strain evidence="12">LV_2022a</strain>
    </source>
</reference>
<dbReference type="FunFam" id="3.30.160.60:FF:000446">
    <property type="entry name" value="Zinc finger protein"/>
    <property type="match status" value="1"/>
</dbReference>
<keyword evidence="7" id="KW-0804">Transcription</keyword>
<comment type="caution">
    <text evidence="12">The sequence shown here is derived from an EMBL/GenBank/DDBJ whole genome shotgun (WGS) entry which is preliminary data.</text>
</comment>
<evidence type="ECO:0000256" key="2">
    <source>
        <dbReference type="ARBA" id="ARBA00022723"/>
    </source>
</evidence>
<dbReference type="SMART" id="SM00355">
    <property type="entry name" value="ZnF_C2H2"/>
    <property type="match status" value="3"/>
</dbReference>
<feature type="domain" description="C2H2-type" evidence="11">
    <location>
        <begin position="509"/>
        <end position="537"/>
    </location>
</feature>
<name>A0AAE1ZAY7_SCHME</name>
<dbReference type="InterPro" id="IPR013087">
    <property type="entry name" value="Znf_C2H2_type"/>
</dbReference>
<evidence type="ECO:0000256" key="4">
    <source>
        <dbReference type="ARBA" id="ARBA00022771"/>
    </source>
</evidence>
<feature type="domain" description="C2H2-type" evidence="11">
    <location>
        <begin position="481"/>
        <end position="508"/>
    </location>
</feature>
<keyword evidence="13" id="KW-1185">Reference proteome</keyword>
<dbReference type="Proteomes" id="UP001292079">
    <property type="component" value="Unassembled WGS sequence"/>
</dbReference>
<dbReference type="GO" id="GO:0008270">
    <property type="term" value="F:zinc ion binding"/>
    <property type="evidence" value="ECO:0007669"/>
    <property type="project" value="UniProtKB-KW"/>
</dbReference>
<evidence type="ECO:0000313" key="13">
    <source>
        <dbReference type="Proteomes" id="UP001292079"/>
    </source>
</evidence>
<feature type="region of interest" description="Disordered" evidence="10">
    <location>
        <begin position="589"/>
        <end position="643"/>
    </location>
</feature>
<dbReference type="AlphaFoldDB" id="A0AAE1ZAY7"/>
<sequence length="643" mass="72981">MVSQPIISSSRQILFSSDDVTVPVVSHSDPLNTNGVHYFNNQYLPYILSNFLNQNQNQVYHNDYSNLNLYQQQSLSYNSEIFNFPGLQFPVMGMLAANHNNKMNNPIQQDNPLINIATTLNNPENVLPITNFSLTASLTKAISLNTNSIGSRILPICTPLLQLAVRQALAECFPNHTQLNIKGRLDISMNTMNNNAENSSISSTILDFNDDNHESMTKSPNFLNDLQQKDNNNPVLQKLVNIPFNQHSTSRRKPLHPSKCYLSDVFTGNNDRYENNNIDNGNNFNSLRIYQSVSPLLSTSSPTSPSSDSGVLDLSHGGSLADSAPITPLKEIHISSNSYLNNFNSDDRKHNFNLRDQLEQFDVQFNREKEILESYKKQLAAFNHIQAVWKMSTTNTETSLNPSLKPEFNERDDLVIQKPNSEPSTPGKTGRRGRMSNGLTGRLTTIRRPSTNRRFPCNQCKDEFPSLHTLEQHTLSQHGTYRCHICQAQFTQRSNLQRHALKHVGFKPFECRVCSKAYYRKDHLMRHMEMGHPGFTPRDNITVHLTSSESLDFLTRSNGLSETHSIEDTYEQRQQPVFNDETIIGNQYQIDNDSNDVDGGDERQSTSPINKSDNTDSEYFPIRDQNSFSISEETINDSTQTME</sequence>
<evidence type="ECO:0000256" key="7">
    <source>
        <dbReference type="ARBA" id="ARBA00023163"/>
    </source>
</evidence>
<dbReference type="EMBL" id="JALJAT010000004">
    <property type="protein sequence ID" value="KAK4470553.1"/>
    <property type="molecule type" value="Genomic_DNA"/>
</dbReference>
<dbReference type="Pfam" id="PF00096">
    <property type="entry name" value="zf-C2H2"/>
    <property type="match status" value="2"/>
</dbReference>
<keyword evidence="3" id="KW-0677">Repeat</keyword>
<evidence type="ECO:0000256" key="10">
    <source>
        <dbReference type="SAM" id="MobiDB-lite"/>
    </source>
</evidence>
<reference evidence="12" key="2">
    <citation type="journal article" date="2023" name="Infect Dis Poverty">
        <title>Chromosome-scale genome of the human blood fluke Schistosoma mekongi and its implications for public health.</title>
        <authorList>
            <person name="Zhou M."/>
            <person name="Xu L."/>
            <person name="Xu D."/>
            <person name="Chen W."/>
            <person name="Khan J."/>
            <person name="Hu Y."/>
            <person name="Huang H."/>
            <person name="Wei H."/>
            <person name="Zhang Y."/>
            <person name="Chusongsang P."/>
            <person name="Tanasarnprasert K."/>
            <person name="Hu X."/>
            <person name="Limpanont Y."/>
            <person name="Lv Z."/>
        </authorList>
    </citation>
    <scope>NUCLEOTIDE SEQUENCE</scope>
    <source>
        <strain evidence="12">LV_2022a</strain>
    </source>
</reference>
<dbReference type="Gene3D" id="3.30.160.60">
    <property type="entry name" value="Classic Zinc Finger"/>
    <property type="match status" value="2"/>
</dbReference>
<feature type="compositionally biased region" description="Polar residues" evidence="10">
    <location>
        <begin position="624"/>
        <end position="643"/>
    </location>
</feature>
<dbReference type="InterPro" id="IPR050636">
    <property type="entry name" value="C2H2-ZF_domain-containing"/>
</dbReference>
<evidence type="ECO:0000256" key="9">
    <source>
        <dbReference type="PROSITE-ProRule" id="PRU00042"/>
    </source>
</evidence>
<protein>
    <recommendedName>
        <fullName evidence="11">C2H2-type domain-containing protein</fullName>
    </recommendedName>
</protein>
<accession>A0AAE1ZAY7</accession>